<keyword evidence="1" id="KW-0472">Membrane</keyword>
<reference evidence="2" key="1">
    <citation type="submission" date="2014-11" db="EMBL/GenBank/DDBJ databases">
        <authorList>
            <person name="Amaro Gonzalez C."/>
        </authorList>
    </citation>
    <scope>NUCLEOTIDE SEQUENCE</scope>
</reference>
<name>A0A0E9WGL1_ANGAN</name>
<proteinExistence type="predicted"/>
<dbReference type="EMBL" id="GBXM01019053">
    <property type="protein sequence ID" value="JAH89524.1"/>
    <property type="molecule type" value="Transcribed_RNA"/>
</dbReference>
<sequence length="67" mass="7668">MVTVLECYRNYVFLLANLEVSSTIGSLSRFPMLFFPIGILFLQNIMSVVGVVLGELRVLFYKINYTN</sequence>
<organism evidence="2">
    <name type="scientific">Anguilla anguilla</name>
    <name type="common">European freshwater eel</name>
    <name type="synonym">Muraena anguilla</name>
    <dbReference type="NCBI Taxonomy" id="7936"/>
    <lineage>
        <taxon>Eukaryota</taxon>
        <taxon>Metazoa</taxon>
        <taxon>Chordata</taxon>
        <taxon>Craniata</taxon>
        <taxon>Vertebrata</taxon>
        <taxon>Euteleostomi</taxon>
        <taxon>Actinopterygii</taxon>
        <taxon>Neopterygii</taxon>
        <taxon>Teleostei</taxon>
        <taxon>Anguilliformes</taxon>
        <taxon>Anguillidae</taxon>
        <taxon>Anguilla</taxon>
    </lineage>
</organism>
<feature type="transmembrane region" description="Helical" evidence="1">
    <location>
        <begin position="33"/>
        <end position="53"/>
    </location>
</feature>
<keyword evidence="1" id="KW-0812">Transmembrane</keyword>
<reference evidence="2" key="2">
    <citation type="journal article" date="2015" name="Fish Shellfish Immunol.">
        <title>Early steps in the European eel (Anguilla anguilla)-Vibrio vulnificus interaction in the gills: Role of the RtxA13 toxin.</title>
        <authorList>
            <person name="Callol A."/>
            <person name="Pajuelo D."/>
            <person name="Ebbesson L."/>
            <person name="Teles M."/>
            <person name="MacKenzie S."/>
            <person name="Amaro C."/>
        </authorList>
    </citation>
    <scope>NUCLEOTIDE SEQUENCE</scope>
</reference>
<protein>
    <recommendedName>
        <fullName evidence="3">Ion transport domain-containing protein</fullName>
    </recommendedName>
</protein>
<evidence type="ECO:0000256" key="1">
    <source>
        <dbReference type="SAM" id="Phobius"/>
    </source>
</evidence>
<keyword evidence="1" id="KW-1133">Transmembrane helix</keyword>
<dbReference type="AlphaFoldDB" id="A0A0E9WGL1"/>
<accession>A0A0E9WGL1</accession>
<evidence type="ECO:0008006" key="3">
    <source>
        <dbReference type="Google" id="ProtNLM"/>
    </source>
</evidence>
<evidence type="ECO:0000313" key="2">
    <source>
        <dbReference type="EMBL" id="JAH89524.1"/>
    </source>
</evidence>